<keyword evidence="10" id="KW-1185">Reference proteome</keyword>
<dbReference type="OrthoDB" id="9814956at2"/>
<gene>
    <name evidence="9" type="ORF">WH87_13760</name>
</gene>
<sequence>MAVSGQRLDWVDMAKGLSIFLVVMMYAATSVGEDTGGVGAVHWAIAFATPFRMPEFFLISGLFLSQVIERPWRDFADRRVVHYLYFYALWAVIHIVFKVGLLSAAPGAAAVQIAWAVVEPYGVLWFIYLLAAVSAAAKLAHQFKVPTWAVFGVAAILEMAPIQTGSYLFDQFCAYFVFFYAGYVLAPALFRLADWAIRNVGLALGGLALWAVANAALVFSPGFAMHPVHPVMGFAGLPGVHLVLALIGTSALCVVAALLTRLPWMDWLRWMGSKSLIIYVAFVLPMGIARTVLIKLNVLEPTVLTLLVMTIAIISPLVLYWLVQRTGFGKFLFERPAWAHIPSTRGARPNPAATPAE</sequence>
<keyword evidence="9" id="KW-0012">Acyltransferase</keyword>
<keyword evidence="4 7" id="KW-0812">Transmembrane</keyword>
<comment type="subcellular location">
    <subcellularLocation>
        <location evidence="1">Cell membrane</location>
        <topology evidence="1">Multi-pass membrane protein</topology>
    </subcellularLocation>
</comment>
<evidence type="ECO:0000259" key="8">
    <source>
        <dbReference type="Pfam" id="PF01757"/>
    </source>
</evidence>
<dbReference type="EMBL" id="LANJ01000020">
    <property type="protein sequence ID" value="KKC36696.1"/>
    <property type="molecule type" value="Genomic_DNA"/>
</dbReference>
<evidence type="ECO:0000256" key="4">
    <source>
        <dbReference type="ARBA" id="ARBA00022692"/>
    </source>
</evidence>
<evidence type="ECO:0000256" key="7">
    <source>
        <dbReference type="SAM" id="Phobius"/>
    </source>
</evidence>
<dbReference type="PANTHER" id="PTHR40074">
    <property type="entry name" value="O-ACETYLTRANSFERASE WECH"/>
    <property type="match status" value="1"/>
</dbReference>
<feature type="transmembrane region" description="Helical" evidence="7">
    <location>
        <begin position="239"/>
        <end position="264"/>
    </location>
</feature>
<dbReference type="RefSeq" id="WP_046138706.1">
    <property type="nucleotide sequence ID" value="NZ_LANJ01000020.1"/>
</dbReference>
<keyword evidence="3" id="KW-1003">Cell membrane</keyword>
<evidence type="ECO:0000256" key="1">
    <source>
        <dbReference type="ARBA" id="ARBA00004651"/>
    </source>
</evidence>
<evidence type="ECO:0000256" key="3">
    <source>
        <dbReference type="ARBA" id="ARBA00022475"/>
    </source>
</evidence>
<keyword evidence="9" id="KW-0808">Transferase</keyword>
<dbReference type="PATRIC" id="fig|1293439.3.peg.2486"/>
<dbReference type="GO" id="GO:0005886">
    <property type="term" value="C:plasma membrane"/>
    <property type="evidence" value="ECO:0007669"/>
    <property type="project" value="UniProtKB-SubCell"/>
</dbReference>
<organism evidence="9 10">
    <name type="scientific">Devosia epidermidihirudinis</name>
    <dbReference type="NCBI Taxonomy" id="1293439"/>
    <lineage>
        <taxon>Bacteria</taxon>
        <taxon>Pseudomonadati</taxon>
        <taxon>Pseudomonadota</taxon>
        <taxon>Alphaproteobacteria</taxon>
        <taxon>Hyphomicrobiales</taxon>
        <taxon>Devosiaceae</taxon>
        <taxon>Devosia</taxon>
    </lineage>
</organism>
<evidence type="ECO:0000313" key="10">
    <source>
        <dbReference type="Proteomes" id="UP000033411"/>
    </source>
</evidence>
<evidence type="ECO:0000313" key="9">
    <source>
        <dbReference type="EMBL" id="KKC36696.1"/>
    </source>
</evidence>
<dbReference type="GO" id="GO:0009246">
    <property type="term" value="P:enterobacterial common antigen biosynthetic process"/>
    <property type="evidence" value="ECO:0007669"/>
    <property type="project" value="TreeGrafter"/>
</dbReference>
<protein>
    <submittedName>
        <fullName evidence="9">Acyltransferase</fullName>
    </submittedName>
</protein>
<comment type="similarity">
    <text evidence="2">Belongs to the acyltransferase 3 family.</text>
</comment>
<feature type="transmembrane region" description="Helical" evidence="7">
    <location>
        <begin position="12"/>
        <end position="29"/>
    </location>
</feature>
<keyword evidence="6 7" id="KW-0472">Membrane</keyword>
<dbReference type="Proteomes" id="UP000033411">
    <property type="component" value="Unassembled WGS sequence"/>
</dbReference>
<dbReference type="GO" id="GO:0016413">
    <property type="term" value="F:O-acetyltransferase activity"/>
    <property type="evidence" value="ECO:0007669"/>
    <property type="project" value="TreeGrafter"/>
</dbReference>
<dbReference type="STRING" id="1293439.WH87_13760"/>
<keyword evidence="5 7" id="KW-1133">Transmembrane helix</keyword>
<feature type="transmembrane region" description="Helical" evidence="7">
    <location>
        <begin position="200"/>
        <end position="219"/>
    </location>
</feature>
<feature type="domain" description="Acyltransferase 3" evidence="8">
    <location>
        <begin position="9"/>
        <end position="321"/>
    </location>
</feature>
<feature type="transmembrane region" description="Helical" evidence="7">
    <location>
        <begin position="302"/>
        <end position="323"/>
    </location>
</feature>
<dbReference type="PANTHER" id="PTHR40074:SF4">
    <property type="entry name" value="INNER MEMBRANE PROTEIN YCFT"/>
    <property type="match status" value="1"/>
</dbReference>
<evidence type="ECO:0000256" key="6">
    <source>
        <dbReference type="ARBA" id="ARBA00023136"/>
    </source>
</evidence>
<dbReference type="AlphaFoldDB" id="A0A0F5Q7Q7"/>
<feature type="transmembrane region" description="Helical" evidence="7">
    <location>
        <begin position="276"/>
        <end position="296"/>
    </location>
</feature>
<name>A0A0F5Q7Q7_9HYPH</name>
<reference evidence="9 10" key="1">
    <citation type="submission" date="2015-03" db="EMBL/GenBank/DDBJ databases">
        <authorList>
            <person name="Lepp D."/>
            <person name="Hassan Y.I."/>
            <person name="Li X.-Z."/>
            <person name="Zhou T."/>
        </authorList>
    </citation>
    <scope>NUCLEOTIDE SEQUENCE [LARGE SCALE GENOMIC DNA]</scope>
    <source>
        <strain evidence="9 10">E84</strain>
    </source>
</reference>
<dbReference type="InterPro" id="IPR002656">
    <property type="entry name" value="Acyl_transf_3_dom"/>
</dbReference>
<feature type="transmembrane region" description="Helical" evidence="7">
    <location>
        <begin position="148"/>
        <end position="169"/>
    </location>
</feature>
<evidence type="ECO:0000256" key="5">
    <source>
        <dbReference type="ARBA" id="ARBA00022989"/>
    </source>
</evidence>
<accession>A0A0F5Q7Q7</accession>
<feature type="transmembrane region" description="Helical" evidence="7">
    <location>
        <begin position="41"/>
        <end position="64"/>
    </location>
</feature>
<proteinExistence type="inferred from homology"/>
<evidence type="ECO:0000256" key="2">
    <source>
        <dbReference type="ARBA" id="ARBA00007400"/>
    </source>
</evidence>
<comment type="caution">
    <text evidence="9">The sequence shown here is derived from an EMBL/GenBank/DDBJ whole genome shotgun (WGS) entry which is preliminary data.</text>
</comment>
<dbReference type="Pfam" id="PF01757">
    <property type="entry name" value="Acyl_transf_3"/>
    <property type="match status" value="1"/>
</dbReference>
<feature type="transmembrane region" description="Helical" evidence="7">
    <location>
        <begin position="175"/>
        <end position="193"/>
    </location>
</feature>
<feature type="transmembrane region" description="Helical" evidence="7">
    <location>
        <begin position="84"/>
        <end position="117"/>
    </location>
</feature>